<gene>
    <name evidence="3" type="ORF">AMTR_s00053p00135830</name>
</gene>
<evidence type="ECO:0000256" key="1">
    <source>
        <dbReference type="ARBA" id="ARBA00022737"/>
    </source>
</evidence>
<dbReference type="EMBL" id="KI394012">
    <property type="protein sequence ID" value="ERN05088.1"/>
    <property type="molecule type" value="Genomic_DNA"/>
</dbReference>
<dbReference type="GO" id="GO:0009451">
    <property type="term" value="P:RNA modification"/>
    <property type="evidence" value="ECO:0007669"/>
    <property type="project" value="InterPro"/>
</dbReference>
<evidence type="ECO:0000313" key="4">
    <source>
        <dbReference type="Proteomes" id="UP000017836"/>
    </source>
</evidence>
<dbReference type="GO" id="GO:0003723">
    <property type="term" value="F:RNA binding"/>
    <property type="evidence" value="ECO:0007669"/>
    <property type="project" value="InterPro"/>
</dbReference>
<dbReference type="Gene3D" id="1.25.40.10">
    <property type="entry name" value="Tetratricopeptide repeat domain"/>
    <property type="match status" value="1"/>
</dbReference>
<feature type="repeat" description="PPR" evidence="2">
    <location>
        <begin position="103"/>
        <end position="137"/>
    </location>
</feature>
<dbReference type="HOGENOM" id="CLU_1564984_0_0_1"/>
<keyword evidence="1" id="KW-0677">Repeat</keyword>
<organism evidence="3 4">
    <name type="scientific">Amborella trichopoda</name>
    <dbReference type="NCBI Taxonomy" id="13333"/>
    <lineage>
        <taxon>Eukaryota</taxon>
        <taxon>Viridiplantae</taxon>
        <taxon>Streptophyta</taxon>
        <taxon>Embryophyta</taxon>
        <taxon>Tracheophyta</taxon>
        <taxon>Spermatophyta</taxon>
        <taxon>Magnoliopsida</taxon>
        <taxon>Amborellales</taxon>
        <taxon>Amborellaceae</taxon>
        <taxon>Amborella</taxon>
    </lineage>
</organism>
<evidence type="ECO:0008006" key="5">
    <source>
        <dbReference type="Google" id="ProtNLM"/>
    </source>
</evidence>
<proteinExistence type="predicted"/>
<dbReference type="Pfam" id="PF13041">
    <property type="entry name" value="PPR_2"/>
    <property type="match status" value="1"/>
</dbReference>
<dbReference type="Proteomes" id="UP000017836">
    <property type="component" value="Unassembled WGS sequence"/>
</dbReference>
<dbReference type="InterPro" id="IPR046960">
    <property type="entry name" value="PPR_At4g14850-like_plant"/>
</dbReference>
<sequence length="171" mass="19243">MYNIAYNQIKPKGNSCNSIAKAHQLFHNQRQGYPPNLKAISSLLKQCSNLKNPSNCAKQIHAFITKHRFLQDKFICTALVRLYLGSNHITIATKMFELISERDIVLWTTMVSGLVQNGLANESLKFFSGMHRQNLKPNQITLTSALSACSHLKILNLDDPVKYGATQLHFG</sequence>
<reference evidence="4" key="1">
    <citation type="journal article" date="2013" name="Science">
        <title>The Amborella genome and the evolution of flowering plants.</title>
        <authorList>
            <consortium name="Amborella Genome Project"/>
        </authorList>
    </citation>
    <scope>NUCLEOTIDE SEQUENCE [LARGE SCALE GENOMIC DNA]</scope>
</reference>
<dbReference type="NCBIfam" id="TIGR00756">
    <property type="entry name" value="PPR"/>
    <property type="match status" value="1"/>
</dbReference>
<dbReference type="Gramene" id="ERN05088">
    <property type="protein sequence ID" value="ERN05088"/>
    <property type="gene ID" value="AMTR_s00053p00135830"/>
</dbReference>
<name>W1PAW4_AMBTC</name>
<dbReference type="PANTHER" id="PTHR47926">
    <property type="entry name" value="PENTATRICOPEPTIDE REPEAT-CONTAINING PROTEIN"/>
    <property type="match status" value="1"/>
</dbReference>
<evidence type="ECO:0000313" key="3">
    <source>
        <dbReference type="EMBL" id="ERN05088.1"/>
    </source>
</evidence>
<dbReference type="AlphaFoldDB" id="W1PAW4"/>
<dbReference type="FunFam" id="1.25.40.10:FF:000073">
    <property type="entry name" value="Pentatricopeptide repeat-containing protein chloroplastic"/>
    <property type="match status" value="1"/>
</dbReference>
<protein>
    <recommendedName>
        <fullName evidence="5">Pentatricopeptide repeat-containing protein</fullName>
    </recommendedName>
</protein>
<dbReference type="eggNOG" id="KOG4197">
    <property type="taxonomic scope" value="Eukaryota"/>
</dbReference>
<accession>W1PAW4</accession>
<keyword evidence="4" id="KW-1185">Reference proteome</keyword>
<dbReference type="OMA" id="MYNIAYN"/>
<dbReference type="InterPro" id="IPR011990">
    <property type="entry name" value="TPR-like_helical_dom_sf"/>
</dbReference>
<dbReference type="InterPro" id="IPR002885">
    <property type="entry name" value="PPR_rpt"/>
</dbReference>
<dbReference type="PROSITE" id="PS51375">
    <property type="entry name" value="PPR"/>
    <property type="match status" value="1"/>
</dbReference>
<evidence type="ECO:0000256" key="2">
    <source>
        <dbReference type="PROSITE-ProRule" id="PRU00708"/>
    </source>
</evidence>
<dbReference type="PANTHER" id="PTHR47926:SF433">
    <property type="entry name" value="PENTATRICOPEPTIDE REPEAT-CONTAINING PROTEIN"/>
    <property type="match status" value="1"/>
</dbReference>